<dbReference type="SUPFAM" id="SSF51905">
    <property type="entry name" value="FAD/NAD(P)-binding domain"/>
    <property type="match status" value="1"/>
</dbReference>
<protein>
    <submittedName>
        <fullName evidence="5">2-polyprenyl-6-methoxyphenol hydroxylase</fullName>
    </submittedName>
</protein>
<organism evidence="5 6">
    <name type="scientific">Micromonospora haikouensis</name>
    <dbReference type="NCBI Taxonomy" id="686309"/>
    <lineage>
        <taxon>Bacteria</taxon>
        <taxon>Bacillati</taxon>
        <taxon>Actinomycetota</taxon>
        <taxon>Actinomycetes</taxon>
        <taxon>Micromonosporales</taxon>
        <taxon>Micromonosporaceae</taxon>
        <taxon>Micromonospora</taxon>
    </lineage>
</organism>
<dbReference type="RefSeq" id="WP_091283156.1">
    <property type="nucleotide sequence ID" value="NZ_FMCW01000022.1"/>
</dbReference>
<dbReference type="InterPro" id="IPR036188">
    <property type="entry name" value="FAD/NAD-bd_sf"/>
</dbReference>
<dbReference type="EMBL" id="FMCW01000022">
    <property type="protein sequence ID" value="SCF03966.1"/>
    <property type="molecule type" value="Genomic_DNA"/>
</dbReference>
<feature type="compositionally biased region" description="Low complexity" evidence="3">
    <location>
        <begin position="1"/>
        <end position="16"/>
    </location>
</feature>
<feature type="domain" description="FAD-binding" evidence="4">
    <location>
        <begin position="29"/>
        <end position="363"/>
    </location>
</feature>
<name>A0A1C4X670_9ACTN</name>
<dbReference type="GO" id="GO:0071949">
    <property type="term" value="F:FAD binding"/>
    <property type="evidence" value="ECO:0007669"/>
    <property type="project" value="InterPro"/>
</dbReference>
<keyword evidence="2" id="KW-0503">Monooxygenase</keyword>
<dbReference type="AlphaFoldDB" id="A0A1C4X670"/>
<sequence>MIAPAGSGGPARAAGSVQAAGSGRRRPKAIIVGAGIGGLAAAGALRRVGVDVEIHEQASELRAAGSALSLTANARVALRCLGIDLDVERRGQVYPELHFRTAAGRPIRTVRFAHLGDRVGAQNVAIHRAELHRALLAEAGDPPIRLGSAARRFHRHHGGIRVEFADGTSADGDLLIGADGFGSAVRRQLVGPERPREPGYVCWLATVAYRHHLVRDGYAAHYWGRGQRFGLVHLGGDNVYWWGTRNMPPEAARDWRGGRDEILRAYAGWADEVVETVAATADAAVISVPARDRPALRRWGDGAVTLLGDAAHPMLPSLGQGAAMAVEDAVVLARCLAGATDLPGALRRYEAARRDRTRRMIRQAHSLSRIEQLASPAGDLARRAYLRWLPTRLVDRRNLADLTFPDVLPAAGR</sequence>
<dbReference type="GO" id="GO:0004497">
    <property type="term" value="F:monooxygenase activity"/>
    <property type="evidence" value="ECO:0007669"/>
    <property type="project" value="UniProtKB-KW"/>
</dbReference>
<dbReference type="Gene3D" id="3.50.50.60">
    <property type="entry name" value="FAD/NAD(P)-binding domain"/>
    <property type="match status" value="1"/>
</dbReference>
<evidence type="ECO:0000256" key="1">
    <source>
        <dbReference type="ARBA" id="ARBA00023002"/>
    </source>
</evidence>
<dbReference type="InterPro" id="IPR002938">
    <property type="entry name" value="FAD-bd"/>
</dbReference>
<reference evidence="5 6" key="1">
    <citation type="submission" date="2016-06" db="EMBL/GenBank/DDBJ databases">
        <authorList>
            <person name="Kjaerup R.B."/>
            <person name="Dalgaard T.S."/>
            <person name="Juul-Madsen H.R."/>
        </authorList>
    </citation>
    <scope>NUCLEOTIDE SEQUENCE [LARGE SCALE GENOMIC DNA]</scope>
    <source>
        <strain evidence="5 6">DSM 45626</strain>
    </source>
</reference>
<dbReference type="PANTHER" id="PTHR13789:SF309">
    <property type="entry name" value="PUTATIVE (AFU_ORTHOLOGUE AFUA_6G14510)-RELATED"/>
    <property type="match status" value="1"/>
</dbReference>
<dbReference type="Pfam" id="PF01494">
    <property type="entry name" value="FAD_binding_3"/>
    <property type="match status" value="1"/>
</dbReference>
<evidence type="ECO:0000256" key="2">
    <source>
        <dbReference type="ARBA" id="ARBA00023033"/>
    </source>
</evidence>
<keyword evidence="1" id="KW-0560">Oxidoreductase</keyword>
<evidence type="ECO:0000256" key="3">
    <source>
        <dbReference type="SAM" id="MobiDB-lite"/>
    </source>
</evidence>
<gene>
    <name evidence="5" type="ORF">GA0070558_12232</name>
</gene>
<evidence type="ECO:0000313" key="6">
    <source>
        <dbReference type="Proteomes" id="UP000199375"/>
    </source>
</evidence>
<feature type="region of interest" description="Disordered" evidence="3">
    <location>
        <begin position="1"/>
        <end position="20"/>
    </location>
</feature>
<dbReference type="PRINTS" id="PR00420">
    <property type="entry name" value="RNGMNOXGNASE"/>
</dbReference>
<dbReference type="InterPro" id="IPR050493">
    <property type="entry name" value="FAD-dep_Monooxygenase_BioMet"/>
</dbReference>
<evidence type="ECO:0000259" key="4">
    <source>
        <dbReference type="Pfam" id="PF01494"/>
    </source>
</evidence>
<proteinExistence type="predicted"/>
<dbReference type="PANTHER" id="PTHR13789">
    <property type="entry name" value="MONOOXYGENASE"/>
    <property type="match status" value="1"/>
</dbReference>
<dbReference type="Proteomes" id="UP000199375">
    <property type="component" value="Unassembled WGS sequence"/>
</dbReference>
<accession>A0A1C4X670</accession>
<evidence type="ECO:0000313" key="5">
    <source>
        <dbReference type="EMBL" id="SCF03966.1"/>
    </source>
</evidence>